<feature type="binding site" evidence="1">
    <location>
        <position position="105"/>
    </location>
    <ligand>
        <name>ATP</name>
        <dbReference type="ChEBI" id="CHEBI:30616"/>
    </ligand>
</feature>
<feature type="binding site" evidence="1">
    <location>
        <position position="29"/>
    </location>
    <ligand>
        <name>Mg(2+)</name>
        <dbReference type="ChEBI" id="CHEBI:18420"/>
        <label>4</label>
    </ligand>
</feature>
<evidence type="ECO:0000256" key="1">
    <source>
        <dbReference type="HAMAP-Rule" id="MF_02128"/>
    </source>
</evidence>
<dbReference type="PIRSF" id="PIRSF005303">
    <property type="entry name" value="Thiam_monoph_kin"/>
    <property type="match status" value="1"/>
</dbReference>
<gene>
    <name evidence="1 4" type="primary">thiL</name>
    <name evidence="4" type="ORF">ACFPTR_06335</name>
</gene>
<keyword evidence="1" id="KW-0067">ATP-binding</keyword>
<feature type="binding site" evidence="1">
    <location>
        <begin position="122"/>
        <end position="123"/>
    </location>
    <ligand>
        <name>ATP</name>
        <dbReference type="ChEBI" id="CHEBI:30616"/>
    </ligand>
</feature>
<keyword evidence="1 4" id="KW-0808">Transferase</keyword>
<feature type="binding site" evidence="1">
    <location>
        <position position="29"/>
    </location>
    <ligand>
        <name>Mg(2+)</name>
        <dbReference type="ChEBI" id="CHEBI:18420"/>
        <label>3</label>
    </ligand>
</feature>
<feature type="binding site" evidence="1">
    <location>
        <position position="46"/>
    </location>
    <ligand>
        <name>Mg(2+)</name>
        <dbReference type="ChEBI" id="CHEBI:18420"/>
        <label>2</label>
    </ligand>
</feature>
<keyword evidence="1" id="KW-0784">Thiamine biosynthesis</keyword>
<keyword evidence="1" id="KW-0547">Nucleotide-binding</keyword>
<dbReference type="RefSeq" id="WP_270897846.1">
    <property type="nucleotide sequence ID" value="NZ_JBHSPF010000024.1"/>
</dbReference>
<evidence type="ECO:0000313" key="5">
    <source>
        <dbReference type="Proteomes" id="UP001596143"/>
    </source>
</evidence>
<accession>A0ABW0U529</accession>
<keyword evidence="1" id="KW-0479">Metal-binding</keyword>
<name>A0ABW0U529_9BACI</name>
<keyword evidence="1" id="KW-0460">Magnesium</keyword>
<sequence>MPQDEFDWIQKHIPASQFHAELVQGIGDDAAVYAPPSSYDQLYCVDTLVEHVHFKRETMSPSQIGYKALVVNISDIAAMGGIPLFYLVSIAIPSHWNDKELDLIYQGMKEAGEEWHLDMIGGDTVSSPNDLVISVTVGGKVEKERALLRTYARPGDYVFLTGPTGLSAAGLHVLLSRGRHTVDDKERIIVDAHQKPKPHVNAGRIALQLHDRIALNDVSDGLASELWEIAEASNVSIHIHKDKVPVAKELNMFPEEKRWEWIFFGGEDFVLVGTIPPYAWERYRTLMKEAGLPLYHIGLVEEGEVTVKVSEKEETTILPKDGYNHFK</sequence>
<keyword evidence="5" id="KW-1185">Reference proteome</keyword>
<dbReference type="SUPFAM" id="SSF55326">
    <property type="entry name" value="PurM N-terminal domain-like"/>
    <property type="match status" value="1"/>
</dbReference>
<feature type="binding site" evidence="1">
    <location>
        <position position="219"/>
    </location>
    <ligand>
        <name>ATP</name>
        <dbReference type="ChEBI" id="CHEBI:30616"/>
    </ligand>
</feature>
<feature type="binding site" evidence="1">
    <location>
        <position position="75"/>
    </location>
    <ligand>
        <name>Mg(2+)</name>
        <dbReference type="ChEBI" id="CHEBI:18420"/>
        <label>2</label>
    </ligand>
</feature>
<feature type="binding site" evidence="1">
    <location>
        <position position="267"/>
    </location>
    <ligand>
        <name>substrate</name>
    </ligand>
</feature>
<dbReference type="SUPFAM" id="SSF56042">
    <property type="entry name" value="PurM C-terminal domain-like"/>
    <property type="match status" value="1"/>
</dbReference>
<feature type="binding site" evidence="1">
    <location>
        <position position="46"/>
    </location>
    <ligand>
        <name>Mg(2+)</name>
        <dbReference type="ChEBI" id="CHEBI:18420"/>
        <label>1</label>
    </ligand>
</feature>
<dbReference type="InterPro" id="IPR036676">
    <property type="entry name" value="PurM-like_C_sf"/>
</dbReference>
<feature type="binding site" evidence="1">
    <location>
        <position position="75"/>
    </location>
    <ligand>
        <name>Mg(2+)</name>
        <dbReference type="ChEBI" id="CHEBI:18420"/>
        <label>4</label>
    </ligand>
</feature>
<dbReference type="NCBIfam" id="TIGR01379">
    <property type="entry name" value="thiL"/>
    <property type="match status" value="1"/>
</dbReference>
<feature type="binding site" evidence="1">
    <location>
        <position position="123"/>
    </location>
    <ligand>
        <name>Mg(2+)</name>
        <dbReference type="ChEBI" id="CHEBI:18420"/>
        <label>1</label>
    </ligand>
</feature>
<feature type="binding site" evidence="1">
    <location>
        <position position="217"/>
    </location>
    <ligand>
        <name>Mg(2+)</name>
        <dbReference type="ChEBI" id="CHEBI:18420"/>
        <label>3</label>
    </ligand>
</feature>
<organism evidence="4 5">
    <name type="scientific">Aliibacillus thermotolerans</name>
    <dbReference type="NCBI Taxonomy" id="1834418"/>
    <lineage>
        <taxon>Bacteria</taxon>
        <taxon>Bacillati</taxon>
        <taxon>Bacillota</taxon>
        <taxon>Bacilli</taxon>
        <taxon>Bacillales</taxon>
        <taxon>Bacillaceae</taxon>
        <taxon>Aliibacillus</taxon>
    </lineage>
</organism>
<proteinExistence type="inferred from homology"/>
<dbReference type="HAMAP" id="MF_02128">
    <property type="entry name" value="TMP_kinase"/>
    <property type="match status" value="1"/>
</dbReference>
<feature type="domain" description="PurM-like N-terminal" evidence="2">
    <location>
        <begin position="27"/>
        <end position="141"/>
    </location>
</feature>
<dbReference type="Gene3D" id="3.90.650.10">
    <property type="entry name" value="PurM-like C-terminal domain"/>
    <property type="match status" value="1"/>
</dbReference>
<dbReference type="EC" id="2.7.4.16" evidence="1"/>
<reference evidence="5" key="1">
    <citation type="journal article" date="2019" name="Int. J. Syst. Evol. Microbiol.">
        <title>The Global Catalogue of Microorganisms (GCM) 10K type strain sequencing project: providing services to taxonomists for standard genome sequencing and annotation.</title>
        <authorList>
            <consortium name="The Broad Institute Genomics Platform"/>
            <consortium name="The Broad Institute Genome Sequencing Center for Infectious Disease"/>
            <person name="Wu L."/>
            <person name="Ma J."/>
        </authorList>
    </citation>
    <scope>NUCLEOTIDE SEQUENCE [LARGE SCALE GENOMIC DNA]</scope>
    <source>
        <strain evidence="5">CGMCC 1.15790</strain>
    </source>
</reference>
<protein>
    <recommendedName>
        <fullName evidence="1">Thiamine-monophosphate kinase</fullName>
        <shortName evidence="1">TMP kinase</shortName>
        <shortName evidence="1">Thiamine-phosphate kinase</shortName>
        <ecNumber evidence="1">2.7.4.16</ecNumber>
    </recommendedName>
</protein>
<dbReference type="InterPro" id="IPR006283">
    <property type="entry name" value="ThiL-like"/>
</dbReference>
<feature type="binding site" evidence="1">
    <location>
        <position position="75"/>
    </location>
    <ligand>
        <name>Mg(2+)</name>
        <dbReference type="ChEBI" id="CHEBI:18420"/>
        <label>3</label>
    </ligand>
</feature>
<feature type="binding site" evidence="1">
    <location>
        <position position="323"/>
    </location>
    <ligand>
        <name>substrate</name>
    </ligand>
</feature>
<evidence type="ECO:0000259" key="3">
    <source>
        <dbReference type="Pfam" id="PF02769"/>
    </source>
</evidence>
<dbReference type="InterPro" id="IPR010918">
    <property type="entry name" value="PurM-like_C_dom"/>
</dbReference>
<dbReference type="Pfam" id="PF00586">
    <property type="entry name" value="AIRS"/>
    <property type="match status" value="1"/>
</dbReference>
<feature type="binding site" evidence="1">
    <location>
        <position position="149"/>
    </location>
    <ligand>
        <name>ATP</name>
        <dbReference type="ChEBI" id="CHEBI:30616"/>
    </ligand>
</feature>
<dbReference type="CDD" id="cd02194">
    <property type="entry name" value="ThiL"/>
    <property type="match status" value="1"/>
</dbReference>
<comment type="miscellaneous">
    <text evidence="1">Reaction mechanism of ThiL seems to utilize a direct, inline transfer of the gamma-phosphate of ATP to TMP rather than a phosphorylated enzyme intermediate.</text>
</comment>
<comment type="catalytic activity">
    <reaction evidence="1">
        <text>thiamine phosphate + ATP = thiamine diphosphate + ADP</text>
        <dbReference type="Rhea" id="RHEA:15913"/>
        <dbReference type="ChEBI" id="CHEBI:30616"/>
        <dbReference type="ChEBI" id="CHEBI:37575"/>
        <dbReference type="ChEBI" id="CHEBI:58937"/>
        <dbReference type="ChEBI" id="CHEBI:456216"/>
        <dbReference type="EC" id="2.7.4.16"/>
    </reaction>
</comment>
<dbReference type="GO" id="GO:0009030">
    <property type="term" value="F:thiamine-phosphate kinase activity"/>
    <property type="evidence" value="ECO:0007669"/>
    <property type="project" value="UniProtKB-EC"/>
</dbReference>
<comment type="similarity">
    <text evidence="1">Belongs to the thiamine-monophosphate kinase family.</text>
</comment>
<dbReference type="InterPro" id="IPR016188">
    <property type="entry name" value="PurM-like_N"/>
</dbReference>
<feature type="binding site" evidence="1">
    <location>
        <position position="220"/>
    </location>
    <ligand>
        <name>Mg(2+)</name>
        <dbReference type="ChEBI" id="CHEBI:18420"/>
        <label>5</label>
    </ligand>
</feature>
<feature type="binding site" evidence="1">
    <location>
        <position position="53"/>
    </location>
    <ligand>
        <name>substrate</name>
    </ligand>
</feature>
<dbReference type="Pfam" id="PF02769">
    <property type="entry name" value="AIRS_C"/>
    <property type="match status" value="1"/>
</dbReference>
<comment type="caution">
    <text evidence="1">Lacks conserved residue(s) required for the propagation of feature annotation.</text>
</comment>
<comment type="pathway">
    <text evidence="1">Cofactor biosynthesis; thiamine diphosphate biosynthesis; thiamine diphosphate from thiamine phosphate: step 1/1.</text>
</comment>
<feature type="domain" description="PurM-like C-terminal" evidence="3">
    <location>
        <begin position="153"/>
        <end position="307"/>
    </location>
</feature>
<comment type="function">
    <text evidence="1">Catalyzes the ATP-dependent phosphorylation of thiamine-monophosphate (TMP) to form thiamine-pyrophosphate (TPP), the active form of vitamin B1.</text>
</comment>
<evidence type="ECO:0000313" key="4">
    <source>
        <dbReference type="EMBL" id="MFC5628513.1"/>
    </source>
</evidence>
<keyword evidence="1 4" id="KW-0418">Kinase</keyword>
<evidence type="ECO:0000259" key="2">
    <source>
        <dbReference type="Pfam" id="PF00586"/>
    </source>
</evidence>
<dbReference type="Gene3D" id="3.30.1330.10">
    <property type="entry name" value="PurM-like, N-terminal domain"/>
    <property type="match status" value="1"/>
</dbReference>
<dbReference type="PANTHER" id="PTHR30270:SF0">
    <property type="entry name" value="THIAMINE-MONOPHOSPHATE KINASE"/>
    <property type="match status" value="1"/>
</dbReference>
<dbReference type="EMBL" id="JBHSPF010000024">
    <property type="protein sequence ID" value="MFC5628513.1"/>
    <property type="molecule type" value="Genomic_DNA"/>
</dbReference>
<comment type="caution">
    <text evidence="4">The sequence shown here is derived from an EMBL/GenBank/DDBJ whole genome shotgun (WGS) entry which is preliminary data.</text>
</comment>
<dbReference type="InterPro" id="IPR036921">
    <property type="entry name" value="PurM-like_N_sf"/>
</dbReference>
<dbReference type="Proteomes" id="UP001596143">
    <property type="component" value="Unassembled WGS sequence"/>
</dbReference>
<dbReference type="PANTHER" id="PTHR30270">
    <property type="entry name" value="THIAMINE-MONOPHOSPHATE KINASE"/>
    <property type="match status" value="1"/>
</dbReference>